<dbReference type="Proteomes" id="UP000323594">
    <property type="component" value="Chromosome"/>
</dbReference>
<dbReference type="InterPro" id="IPR006151">
    <property type="entry name" value="Shikm_DH/Glu-tRNA_Rdtase"/>
</dbReference>
<keyword evidence="5" id="KW-0028">Amino-acid biosynthesis</keyword>
<dbReference type="GO" id="GO:0003855">
    <property type="term" value="F:3-dehydroquinate dehydratase activity"/>
    <property type="evidence" value="ECO:0007669"/>
    <property type="project" value="InterPro"/>
</dbReference>
<dbReference type="SUPFAM" id="SSF53223">
    <property type="entry name" value="Aminoacid dehydrogenase-like, N-terminal domain"/>
    <property type="match status" value="1"/>
</dbReference>
<comment type="pathway">
    <text evidence="1">Metabolic intermediate biosynthesis; chorismate biosynthesis; chorismate from D-erythrose 4-phosphate and phosphoenolpyruvate: step 4/7.</text>
</comment>
<dbReference type="Pfam" id="PF01487">
    <property type="entry name" value="DHquinase_I"/>
    <property type="match status" value="1"/>
</dbReference>
<dbReference type="GO" id="GO:0050661">
    <property type="term" value="F:NADP binding"/>
    <property type="evidence" value="ECO:0007669"/>
    <property type="project" value="TreeGrafter"/>
</dbReference>
<comment type="catalytic activity">
    <reaction evidence="6">
        <text>shikimate + NADP(+) = 3-dehydroshikimate + NADPH + H(+)</text>
        <dbReference type="Rhea" id="RHEA:17737"/>
        <dbReference type="ChEBI" id="CHEBI:15378"/>
        <dbReference type="ChEBI" id="CHEBI:16630"/>
        <dbReference type="ChEBI" id="CHEBI:36208"/>
        <dbReference type="ChEBI" id="CHEBI:57783"/>
        <dbReference type="ChEBI" id="CHEBI:58349"/>
        <dbReference type="EC" id="1.1.1.25"/>
    </reaction>
</comment>
<dbReference type="InterPro" id="IPR001381">
    <property type="entry name" value="DHquinase_I"/>
</dbReference>
<dbReference type="CDD" id="cd01065">
    <property type="entry name" value="NAD_bind_Shikimate_DH"/>
    <property type="match status" value="1"/>
</dbReference>
<protein>
    <recommendedName>
        <fullName evidence="2">shikimate dehydrogenase (NADP(+))</fullName>
        <ecNumber evidence="2">1.1.1.25</ecNumber>
    </recommendedName>
</protein>
<dbReference type="Pfam" id="PF08501">
    <property type="entry name" value="Shikimate_dh_N"/>
    <property type="match status" value="1"/>
</dbReference>
<accession>A0A0B7H2V4</accession>
<dbReference type="Gene3D" id="3.20.20.70">
    <property type="entry name" value="Aldolase class I"/>
    <property type="match status" value="1"/>
</dbReference>
<evidence type="ECO:0000256" key="2">
    <source>
        <dbReference type="ARBA" id="ARBA00012962"/>
    </source>
</evidence>
<evidence type="ECO:0000313" key="9">
    <source>
        <dbReference type="EMBL" id="CEM63306.1"/>
    </source>
</evidence>
<dbReference type="InterPro" id="IPR036291">
    <property type="entry name" value="NAD(P)-bd_dom_sf"/>
</dbReference>
<dbReference type="SUPFAM" id="SSF51569">
    <property type="entry name" value="Aldolase"/>
    <property type="match status" value="1"/>
</dbReference>
<dbReference type="EMBL" id="CP042817">
    <property type="protein sequence ID" value="QEJ97034.1"/>
    <property type="molecule type" value="Genomic_DNA"/>
</dbReference>
<dbReference type="Proteomes" id="UP000042527">
    <property type="component" value="Unassembled WGS sequence"/>
</dbReference>
<organism evidence="9 11">
    <name type="scientific">Treponema phagedenis</name>
    <dbReference type="NCBI Taxonomy" id="162"/>
    <lineage>
        <taxon>Bacteria</taxon>
        <taxon>Pseudomonadati</taxon>
        <taxon>Spirochaetota</taxon>
        <taxon>Spirochaetia</taxon>
        <taxon>Spirochaetales</taxon>
        <taxon>Treponemataceae</taxon>
        <taxon>Treponema</taxon>
    </lineage>
</organism>
<dbReference type="Gene3D" id="3.40.50.10860">
    <property type="entry name" value="Leucine Dehydrogenase, chain A, domain 1"/>
    <property type="match status" value="1"/>
</dbReference>
<proteinExistence type="predicted"/>
<dbReference type="GO" id="GO:0009423">
    <property type="term" value="P:chorismate biosynthetic process"/>
    <property type="evidence" value="ECO:0007669"/>
    <property type="project" value="UniProtKB-UniPathway"/>
</dbReference>
<dbReference type="GeneID" id="57754547"/>
<dbReference type="GO" id="GO:0019632">
    <property type="term" value="P:shikimate metabolic process"/>
    <property type="evidence" value="ECO:0007669"/>
    <property type="project" value="TreeGrafter"/>
</dbReference>
<keyword evidence="11" id="KW-1185">Reference proteome</keyword>
<dbReference type="GO" id="GO:0004764">
    <property type="term" value="F:shikimate 3-dehydrogenase (NADP+) activity"/>
    <property type="evidence" value="ECO:0007669"/>
    <property type="project" value="UniProtKB-EC"/>
</dbReference>
<dbReference type="Pfam" id="PF01488">
    <property type="entry name" value="Shikimate_DH"/>
    <property type="match status" value="1"/>
</dbReference>
<dbReference type="SUPFAM" id="SSF51735">
    <property type="entry name" value="NAD(P)-binding Rossmann-fold domains"/>
    <property type="match status" value="1"/>
</dbReference>
<keyword evidence="5" id="KW-0057">Aromatic amino acid biosynthesis</keyword>
<keyword evidence="4" id="KW-0560">Oxidoreductase</keyword>
<dbReference type="AlphaFoldDB" id="A0A0B7H2V4"/>
<evidence type="ECO:0000256" key="4">
    <source>
        <dbReference type="ARBA" id="ARBA00023002"/>
    </source>
</evidence>
<evidence type="ECO:0000313" key="12">
    <source>
        <dbReference type="Proteomes" id="UP000323594"/>
    </source>
</evidence>
<sequence length="496" mass="55533">MTPKICLVLTEDTIEKNLVLVQKYRSLIDIAELRADFLQPQEVLLIRRFPELAGLPVILTVRRRIDGGRFTAGEATRVTIFARGLAFSDPDPAKNFSYIDLEGDLQAPSIEEAARAFNITIIRSKYNHKKAITDIDAEIQQVRRSDDEIVKIAYKANSLSDVTNLFRFANHERGRCILVAMGAYGVPSRLLASRLNSEITYVMPQEKTSEFIPGLIDPFSLVYLYRFKQINEKTKIFGVVGSDVSESLSPQMHNKAYAKQNINAVYIPINARVSEDVIEFAEVAGVSGLSIDHPFKKPIVSSMNECSKTTTAIRAANTAVYSNGSWKAFNTDVESFSKALQEFLQVKNLRFKRVAIIGAGGAAQAVAYAVKQLHGKACIFNRTVEKAKQIALPYRFKWAILAPASVKLLEKYSSIIIQTTTVGNSFSLAEDPLFFYTFTGKEAVFDLNYKPEKTALLTHAEEAGCKITNGYRMLEYQTYRQFKIFTGEDYESPLNA</sequence>
<dbReference type="InterPro" id="IPR046346">
    <property type="entry name" value="Aminoacid_DH-like_N_sf"/>
</dbReference>
<dbReference type="OrthoDB" id="9792692at2"/>
<gene>
    <name evidence="10" type="ORF">FUT82_02890</name>
    <name evidence="9" type="ORF">TPHV1_80059</name>
</gene>
<dbReference type="InterPro" id="IPR013785">
    <property type="entry name" value="Aldolase_TIM"/>
</dbReference>
<name>A0A0B7H2V4_TREPH</name>
<dbReference type="InterPro" id="IPR013708">
    <property type="entry name" value="Shikimate_DH-bd_N"/>
</dbReference>
<dbReference type="GO" id="GO:0009073">
    <property type="term" value="P:aromatic amino acid family biosynthetic process"/>
    <property type="evidence" value="ECO:0007669"/>
    <property type="project" value="UniProtKB-KW"/>
</dbReference>
<dbReference type="RefSeq" id="WP_024752687.1">
    <property type="nucleotide sequence ID" value="NZ_CP031394.1"/>
</dbReference>
<keyword evidence="3" id="KW-0521">NADP</keyword>
<evidence type="ECO:0000259" key="7">
    <source>
        <dbReference type="Pfam" id="PF01488"/>
    </source>
</evidence>
<dbReference type="PANTHER" id="PTHR21089:SF1">
    <property type="entry name" value="BIFUNCTIONAL 3-DEHYDROQUINATE DEHYDRATASE_SHIKIMATE DEHYDROGENASE, CHLOROPLASTIC"/>
    <property type="match status" value="1"/>
</dbReference>
<evidence type="ECO:0000256" key="3">
    <source>
        <dbReference type="ARBA" id="ARBA00022857"/>
    </source>
</evidence>
<evidence type="ECO:0000256" key="1">
    <source>
        <dbReference type="ARBA" id="ARBA00004871"/>
    </source>
</evidence>
<dbReference type="InterPro" id="IPR022893">
    <property type="entry name" value="Shikimate_DH_fam"/>
</dbReference>
<dbReference type="PANTHER" id="PTHR21089">
    <property type="entry name" value="SHIKIMATE DEHYDROGENASE"/>
    <property type="match status" value="1"/>
</dbReference>
<evidence type="ECO:0000313" key="11">
    <source>
        <dbReference type="Proteomes" id="UP000042527"/>
    </source>
</evidence>
<evidence type="ECO:0000313" key="10">
    <source>
        <dbReference type="EMBL" id="QEJ97034.1"/>
    </source>
</evidence>
<reference evidence="11" key="2">
    <citation type="submission" date="2015-01" db="EMBL/GenBank/DDBJ databases">
        <authorList>
            <person name="Manzoor Shahid"/>
            <person name="Zubair Saima"/>
        </authorList>
    </citation>
    <scope>NUCLEOTIDE SEQUENCE [LARGE SCALE GENOMIC DNA]</scope>
    <source>
        <strain evidence="11">V1</strain>
    </source>
</reference>
<dbReference type="UniPathway" id="UPA00053">
    <property type="reaction ID" value="UER00087"/>
</dbReference>
<evidence type="ECO:0000259" key="8">
    <source>
        <dbReference type="Pfam" id="PF08501"/>
    </source>
</evidence>
<reference evidence="10 12" key="3">
    <citation type="submission" date="2019-08" db="EMBL/GenBank/DDBJ databases">
        <authorList>
            <person name="Kuhnert P."/>
        </authorList>
    </citation>
    <scope>NUCLEOTIDE SEQUENCE [LARGE SCALE GENOMIC DNA]</scope>
    <source>
        <strain evidence="10 12">B36.5</strain>
    </source>
</reference>
<feature type="domain" description="Shikimate dehydrogenase substrate binding N-terminal" evidence="8">
    <location>
        <begin position="239"/>
        <end position="318"/>
    </location>
</feature>
<dbReference type="EMBL" id="CDNC01000050">
    <property type="protein sequence ID" value="CEM63306.1"/>
    <property type="molecule type" value="Genomic_DNA"/>
</dbReference>
<reference evidence="9" key="1">
    <citation type="submission" date="2015-01" db="EMBL/GenBank/DDBJ databases">
        <authorList>
            <person name="Xiang T."/>
            <person name="Song Y."/>
            <person name="Huang L."/>
            <person name="Wang B."/>
            <person name="Wu P."/>
        </authorList>
    </citation>
    <scope>NUCLEOTIDE SEQUENCE [LARGE SCALE GENOMIC DNA]</scope>
    <source>
        <strain evidence="9">V1</strain>
    </source>
</reference>
<dbReference type="Gene3D" id="3.40.50.720">
    <property type="entry name" value="NAD(P)-binding Rossmann-like Domain"/>
    <property type="match status" value="1"/>
</dbReference>
<dbReference type="EC" id="1.1.1.25" evidence="2"/>
<feature type="domain" description="Quinate/shikimate 5-dehydrogenase/glutamyl-tRNA reductase" evidence="7">
    <location>
        <begin position="346"/>
        <end position="410"/>
    </location>
</feature>
<evidence type="ECO:0000256" key="6">
    <source>
        <dbReference type="ARBA" id="ARBA00049442"/>
    </source>
</evidence>
<dbReference type="CDD" id="cd00502">
    <property type="entry name" value="DHQase_I"/>
    <property type="match status" value="1"/>
</dbReference>
<dbReference type="GO" id="GO:0005829">
    <property type="term" value="C:cytosol"/>
    <property type="evidence" value="ECO:0007669"/>
    <property type="project" value="TreeGrafter"/>
</dbReference>
<evidence type="ECO:0000256" key="5">
    <source>
        <dbReference type="ARBA" id="ARBA00023141"/>
    </source>
</evidence>